<name>C8X7U9_NAKMY</name>
<dbReference type="Pfam" id="PF06821">
    <property type="entry name" value="Ser_hydrolase"/>
    <property type="match status" value="1"/>
</dbReference>
<dbReference type="InParanoid" id="C8X7U9"/>
<reference evidence="2" key="1">
    <citation type="submission" date="2009-09" db="EMBL/GenBank/DDBJ databases">
        <title>The complete genome of Nakamurella multipartita DSM 44233.</title>
        <authorList>
            <consortium name="US DOE Joint Genome Institute (JGI-PGF)"/>
            <person name="Lucas S."/>
            <person name="Copeland A."/>
            <person name="Lapidus A."/>
            <person name="Glavina del Rio T."/>
            <person name="Dalin E."/>
            <person name="Tice H."/>
            <person name="Bruce D."/>
            <person name="Goodwin L."/>
            <person name="Pitluck S."/>
            <person name="Kyrpides N."/>
            <person name="Mavromatis K."/>
            <person name="Ivanova N."/>
            <person name="Ovchinnikova G."/>
            <person name="Sims D."/>
            <person name="Meincke L."/>
            <person name="Brettin T."/>
            <person name="Detter J.C."/>
            <person name="Han C."/>
            <person name="Larimer F."/>
            <person name="Land M."/>
            <person name="Hauser L."/>
            <person name="Markowitz V."/>
            <person name="Cheng J.-F."/>
            <person name="Hugenholtz P."/>
            <person name="Woyke T."/>
            <person name="Wu D."/>
            <person name="Klenk H.-P."/>
            <person name="Eisen J.A."/>
        </authorList>
    </citation>
    <scope>NUCLEOTIDE SEQUENCE [LARGE SCALE GENOMIC DNA]</scope>
    <source>
        <strain evidence="2">ATCC 700099 / DSM 44233 / CIP 104796 / JCM 9543 / NBRC 105858 / Y-104</strain>
    </source>
</reference>
<evidence type="ECO:0000313" key="2">
    <source>
        <dbReference type="Proteomes" id="UP000002218"/>
    </source>
</evidence>
<dbReference type="InterPro" id="IPR029058">
    <property type="entry name" value="AB_hydrolase_fold"/>
</dbReference>
<reference evidence="1 2" key="2">
    <citation type="journal article" date="2010" name="Stand. Genomic Sci.">
        <title>Complete genome sequence of Nakamurella multipartita type strain (Y-104).</title>
        <authorList>
            <person name="Tice H."/>
            <person name="Mayilraj S."/>
            <person name="Sims D."/>
            <person name="Lapidus A."/>
            <person name="Nolan M."/>
            <person name="Lucas S."/>
            <person name="Glavina Del Rio T."/>
            <person name="Copeland A."/>
            <person name="Cheng J.F."/>
            <person name="Meincke L."/>
            <person name="Bruce D."/>
            <person name="Goodwin L."/>
            <person name="Pitluck S."/>
            <person name="Ivanova N."/>
            <person name="Mavromatis K."/>
            <person name="Ovchinnikova G."/>
            <person name="Pati A."/>
            <person name="Chen A."/>
            <person name="Palaniappan K."/>
            <person name="Land M."/>
            <person name="Hauser L."/>
            <person name="Chang Y.J."/>
            <person name="Jeffries C.D."/>
            <person name="Detter J.C."/>
            <person name="Brettin T."/>
            <person name="Rohde M."/>
            <person name="Goker M."/>
            <person name="Bristow J."/>
            <person name="Eisen J.A."/>
            <person name="Markowitz V."/>
            <person name="Hugenholtz P."/>
            <person name="Kyrpides N.C."/>
            <person name="Klenk H.P."/>
            <person name="Chen F."/>
        </authorList>
    </citation>
    <scope>NUCLEOTIDE SEQUENCE [LARGE SCALE GENOMIC DNA]</scope>
    <source>
        <strain evidence="2">ATCC 700099 / DSM 44233 / CIP 104796 / JCM 9543 / NBRC 105858 / Y-104</strain>
    </source>
</reference>
<dbReference type="InterPro" id="IPR010662">
    <property type="entry name" value="RBBP9/YdeN"/>
</dbReference>
<keyword evidence="2" id="KW-1185">Reference proteome</keyword>
<dbReference type="RefSeq" id="WP_015749766.1">
    <property type="nucleotide sequence ID" value="NC_013235.1"/>
</dbReference>
<accession>C8X7U9</accession>
<evidence type="ECO:0008006" key="3">
    <source>
        <dbReference type="Google" id="ProtNLM"/>
    </source>
</evidence>
<dbReference type="GO" id="GO:0016787">
    <property type="term" value="F:hydrolase activity"/>
    <property type="evidence" value="ECO:0007669"/>
    <property type="project" value="InterPro"/>
</dbReference>
<proteinExistence type="predicted"/>
<protein>
    <recommendedName>
        <fullName evidence="3">Alpha/beta hydrolase</fullName>
    </recommendedName>
</protein>
<organism evidence="1 2">
    <name type="scientific">Nakamurella multipartita (strain ATCC 700099 / DSM 44233 / CIP 104796 / JCM 9543 / NBRC 105858 / Y-104)</name>
    <name type="common">Microsphaera multipartita</name>
    <dbReference type="NCBI Taxonomy" id="479431"/>
    <lineage>
        <taxon>Bacteria</taxon>
        <taxon>Bacillati</taxon>
        <taxon>Actinomycetota</taxon>
        <taxon>Actinomycetes</taxon>
        <taxon>Nakamurellales</taxon>
        <taxon>Nakamurellaceae</taxon>
        <taxon>Nakamurella</taxon>
    </lineage>
</organism>
<dbReference type="AlphaFoldDB" id="C8X7U9"/>
<dbReference type="EMBL" id="CP001737">
    <property type="protein sequence ID" value="ACV80952.1"/>
    <property type="molecule type" value="Genomic_DNA"/>
</dbReference>
<dbReference type="Proteomes" id="UP000002218">
    <property type="component" value="Chromosome"/>
</dbReference>
<dbReference type="eggNOG" id="COG3545">
    <property type="taxonomic scope" value="Bacteria"/>
</dbReference>
<dbReference type="KEGG" id="nml:Namu_4675"/>
<dbReference type="Gene3D" id="3.40.50.1820">
    <property type="entry name" value="alpha/beta hydrolase"/>
    <property type="match status" value="1"/>
</dbReference>
<sequence length="180" mass="18400">MFTVMVPGIDGSDEVHWQSRWQRELGPAAGRIEPSSWSRPELADWLTAIDRSLPDGEPAVLVAHSLGCLAVAGWLAGRSPGTVRGVVLVAPPDSRGPRFPAAAAPTFVGLDTGPLPVPGLVIASDDDPYASRSAADRLAAGWGVPVVGVGAAGHLNSASGLGDWPLGRALVTAFRAGLGG</sequence>
<gene>
    <name evidence="1" type="ordered locus">Namu_4675</name>
</gene>
<evidence type="ECO:0000313" key="1">
    <source>
        <dbReference type="EMBL" id="ACV80952.1"/>
    </source>
</evidence>
<dbReference type="HOGENOM" id="CLU_088863_0_1_11"/>
<dbReference type="SUPFAM" id="SSF53474">
    <property type="entry name" value="alpha/beta-Hydrolases"/>
    <property type="match status" value="1"/>
</dbReference>